<dbReference type="RefSeq" id="WP_058258524.1">
    <property type="nucleotide sequence ID" value="NZ_LN879430.1"/>
</dbReference>
<dbReference type="InterPro" id="IPR022029">
    <property type="entry name" value="YoaR-like_PG-bd"/>
</dbReference>
<dbReference type="Gene3D" id="2.20.230.10">
    <property type="entry name" value="Resuscitation-promoting factor rpfb"/>
    <property type="match status" value="1"/>
</dbReference>
<dbReference type="PROSITE" id="PS51109">
    <property type="entry name" value="G5"/>
    <property type="match status" value="1"/>
</dbReference>
<dbReference type="PANTHER" id="PTHR35788">
    <property type="entry name" value="EXPORTED PROTEIN-RELATED"/>
    <property type="match status" value="1"/>
</dbReference>
<accession>A0A0K8J6M6</accession>
<dbReference type="Pfam" id="PF04294">
    <property type="entry name" value="VanW"/>
    <property type="match status" value="1"/>
</dbReference>
<reference evidence="4" key="1">
    <citation type="submission" date="2015-09" db="EMBL/GenBank/DDBJ databases">
        <authorList>
            <person name="Wibberg D."/>
        </authorList>
    </citation>
    <scope>NUCLEOTIDE SEQUENCE [LARGE SCALE GENOMIC DNA]</scope>
    <source>
        <strain evidence="4">SD1D</strain>
    </source>
</reference>
<dbReference type="InterPro" id="IPR007391">
    <property type="entry name" value="Vancomycin_resist_VanW"/>
</dbReference>
<protein>
    <recommendedName>
        <fullName evidence="2">G5 domain-containing protein</fullName>
    </recommendedName>
</protein>
<evidence type="ECO:0000313" key="4">
    <source>
        <dbReference type="Proteomes" id="UP000196053"/>
    </source>
</evidence>
<dbReference type="KEGG" id="hsd:SD1D_1716"/>
<dbReference type="Pfam" id="PF07501">
    <property type="entry name" value="G5"/>
    <property type="match status" value="1"/>
</dbReference>
<gene>
    <name evidence="3" type="ORF">SD1D_1716</name>
</gene>
<dbReference type="PANTHER" id="PTHR35788:SF1">
    <property type="entry name" value="EXPORTED PROTEIN"/>
    <property type="match status" value="1"/>
</dbReference>
<feature type="domain" description="G5" evidence="2">
    <location>
        <begin position="377"/>
        <end position="458"/>
    </location>
</feature>
<evidence type="ECO:0000313" key="3">
    <source>
        <dbReference type="EMBL" id="CUH93261.1"/>
    </source>
</evidence>
<organism evidence="3 4">
    <name type="scientific">Herbinix luporum</name>
    <dbReference type="NCBI Taxonomy" id="1679721"/>
    <lineage>
        <taxon>Bacteria</taxon>
        <taxon>Bacillati</taxon>
        <taxon>Bacillota</taxon>
        <taxon>Clostridia</taxon>
        <taxon>Lachnospirales</taxon>
        <taxon>Lachnospiraceae</taxon>
        <taxon>Herbinix</taxon>
    </lineage>
</organism>
<dbReference type="InterPro" id="IPR052913">
    <property type="entry name" value="Glycopeptide_resist_protein"/>
</dbReference>
<dbReference type="SMART" id="SM01208">
    <property type="entry name" value="G5"/>
    <property type="match status" value="1"/>
</dbReference>
<name>A0A0K8J6M6_9FIRM</name>
<dbReference type="Pfam" id="PF12229">
    <property type="entry name" value="PG_binding_4"/>
    <property type="match status" value="1"/>
</dbReference>
<evidence type="ECO:0000259" key="2">
    <source>
        <dbReference type="PROSITE" id="PS51109"/>
    </source>
</evidence>
<keyword evidence="1" id="KW-0732">Signal</keyword>
<dbReference type="EMBL" id="LN879430">
    <property type="protein sequence ID" value="CUH93261.1"/>
    <property type="molecule type" value="Genomic_DNA"/>
</dbReference>
<keyword evidence="4" id="KW-1185">Reference proteome</keyword>
<dbReference type="AlphaFoldDB" id="A0A0K8J6M6"/>
<sequence length="466" mass="53040">MINVKKSIVSIILMLFALVFLPSPKLTYANENNEKKNTICKGVFIDTVDIGGMTALEAKEALKNHINELRSKSVSIVVGDDKITTTMGELGYTYETKDYIKYIKEAIRFGKSGNLIKRYKDNKDIEYHNKVYPLTYTYDEDKVRNFVELEAKKYEVAPKNASFSRKNGKFVYTDHKLGSKVEVEETVSSIKEILDNWDRNDFEVKVIMKDVEPDFTKESLQKCTSILGEFSTSIRNSTDGRAANVANGARLINNALLYPGEIFSAYSYLLPFTASNGYYEASAYRSGEIIQSIGGGACQVVTTLYNAVLLAEMEVVERYAHSMTVSYVDLAFDAAIAEGAKNFRFRNSSKMPILVEAFCENDKLTFRIWGHETRDLDKRTIKFENKIIKEIEPPSEEKITEDPTKPRYYREITQYPIKGYQAELYKIVYENGVEVSRKKINTSYYHAEPAHVTVGTGDTMGFNFFN</sequence>
<proteinExistence type="predicted"/>
<evidence type="ECO:0000256" key="1">
    <source>
        <dbReference type="ARBA" id="ARBA00022729"/>
    </source>
</evidence>
<dbReference type="InterPro" id="IPR011098">
    <property type="entry name" value="G5_dom"/>
</dbReference>
<dbReference type="Proteomes" id="UP000196053">
    <property type="component" value="Chromosome I"/>
</dbReference>